<evidence type="ECO:0000313" key="13">
    <source>
        <dbReference type="EMBL" id="SNR35242.1"/>
    </source>
</evidence>
<dbReference type="EMBL" id="FZNX01000001">
    <property type="protein sequence ID" value="SNR35242.1"/>
    <property type="molecule type" value="Genomic_DNA"/>
</dbReference>
<evidence type="ECO:0000256" key="1">
    <source>
        <dbReference type="ARBA" id="ARBA00001946"/>
    </source>
</evidence>
<dbReference type="EC" id="2.7.1.11" evidence="4"/>
<dbReference type="GO" id="GO:0005945">
    <property type="term" value="C:6-phosphofructokinase complex"/>
    <property type="evidence" value="ECO:0007669"/>
    <property type="project" value="TreeGrafter"/>
</dbReference>
<dbReference type="NCBIfam" id="NF002872">
    <property type="entry name" value="PRK03202.1"/>
    <property type="match status" value="1"/>
</dbReference>
<dbReference type="GO" id="GO:0070095">
    <property type="term" value="F:fructose-6-phosphate binding"/>
    <property type="evidence" value="ECO:0007669"/>
    <property type="project" value="TreeGrafter"/>
</dbReference>
<name>A0A238VLJ1_9FLAO</name>
<dbReference type="PROSITE" id="PS00433">
    <property type="entry name" value="PHOSPHOFRUCTOKINASE"/>
    <property type="match status" value="1"/>
</dbReference>
<dbReference type="InterPro" id="IPR022953">
    <property type="entry name" value="ATP_PFK"/>
</dbReference>
<keyword evidence="7" id="KW-0479">Metal-binding</keyword>
<dbReference type="InterPro" id="IPR015912">
    <property type="entry name" value="Phosphofructokinase_CS"/>
</dbReference>
<dbReference type="GO" id="GO:0042802">
    <property type="term" value="F:identical protein binding"/>
    <property type="evidence" value="ECO:0007669"/>
    <property type="project" value="TreeGrafter"/>
</dbReference>
<dbReference type="Pfam" id="PF00365">
    <property type="entry name" value="PFK"/>
    <property type="match status" value="1"/>
</dbReference>
<dbReference type="AlphaFoldDB" id="A0A238VLJ1"/>
<keyword evidence="8 13" id="KW-0418">Kinase</keyword>
<dbReference type="GO" id="GO:0016208">
    <property type="term" value="F:AMP binding"/>
    <property type="evidence" value="ECO:0007669"/>
    <property type="project" value="TreeGrafter"/>
</dbReference>
<evidence type="ECO:0000256" key="9">
    <source>
        <dbReference type="ARBA" id="ARBA00022842"/>
    </source>
</evidence>
<dbReference type="GO" id="GO:0048029">
    <property type="term" value="F:monosaccharide binding"/>
    <property type="evidence" value="ECO:0007669"/>
    <property type="project" value="TreeGrafter"/>
</dbReference>
<dbReference type="Proteomes" id="UP000198412">
    <property type="component" value="Unassembled WGS sequence"/>
</dbReference>
<dbReference type="RefSeq" id="WP_089377019.1">
    <property type="nucleotide sequence ID" value="NZ_FZNX01000001.1"/>
</dbReference>
<evidence type="ECO:0000256" key="4">
    <source>
        <dbReference type="ARBA" id="ARBA00012055"/>
    </source>
</evidence>
<keyword evidence="10" id="KW-0324">Glycolysis</keyword>
<dbReference type="SUPFAM" id="SSF53784">
    <property type="entry name" value="Phosphofructokinase"/>
    <property type="match status" value="1"/>
</dbReference>
<dbReference type="GO" id="GO:0030388">
    <property type="term" value="P:fructose 1,6-bisphosphate metabolic process"/>
    <property type="evidence" value="ECO:0007669"/>
    <property type="project" value="TreeGrafter"/>
</dbReference>
<dbReference type="PANTHER" id="PTHR13697">
    <property type="entry name" value="PHOSPHOFRUCTOKINASE"/>
    <property type="match status" value="1"/>
</dbReference>
<keyword evidence="14" id="KW-1185">Reference proteome</keyword>
<dbReference type="InterPro" id="IPR000023">
    <property type="entry name" value="Phosphofructokinase_dom"/>
</dbReference>
<accession>A0A238VLJ1</accession>
<evidence type="ECO:0000256" key="7">
    <source>
        <dbReference type="ARBA" id="ARBA00022723"/>
    </source>
</evidence>
<evidence type="ECO:0000256" key="11">
    <source>
        <dbReference type="ARBA" id="ARBA00038478"/>
    </source>
</evidence>
<evidence type="ECO:0000256" key="6">
    <source>
        <dbReference type="ARBA" id="ARBA00022679"/>
    </source>
</evidence>
<dbReference type="GO" id="GO:0006002">
    <property type="term" value="P:fructose 6-phosphate metabolic process"/>
    <property type="evidence" value="ECO:0007669"/>
    <property type="project" value="InterPro"/>
</dbReference>
<gene>
    <name evidence="13" type="ORF">SAMN04488111_0693</name>
</gene>
<comment type="subcellular location">
    <subcellularLocation>
        <location evidence="2">Cytoplasm</location>
    </subcellularLocation>
</comment>
<reference evidence="14" key="1">
    <citation type="submission" date="2017-06" db="EMBL/GenBank/DDBJ databases">
        <authorList>
            <person name="Varghese N."/>
            <person name="Submissions S."/>
        </authorList>
    </citation>
    <scope>NUCLEOTIDE SEQUENCE [LARGE SCALE GENOMIC DNA]</scope>
    <source>
        <strain evidence="14">DSM 27993</strain>
    </source>
</reference>
<dbReference type="InterPro" id="IPR012003">
    <property type="entry name" value="ATP_PFK_prok-type"/>
</dbReference>
<sequence>MKQRILIVNSGGDCPGMNAVIRAIVKRASRELDWEIIGSINGFDGFLAEPLEIMPLTKDVVEGIHIYGGTILTTNNKRNPFCYPVKQEDGTILNEDVSDKLIYNLKVFGFDAIIHIGGNESHKISLKLAQKGVNIIGIPKTINNDLASTDYSFGFQTAAQVATEAVDKLVTTASSHNRVLILEVMGRDAGWIALHAAVAGGADVCLIPEIPFSMDKVIEKLKSRYSADGRGFANIVVAEGAYFKDEKGAIVSGNIASKITAALKKINFEADIRETILGHLQRGGTPNAFDRILATELGVKAFELVKEKKFGTMAIHKNSELTHINLTEVIDKYNKVNLSHNLIHTAKGVGISFGD</sequence>
<dbReference type="InterPro" id="IPR035966">
    <property type="entry name" value="PKF_sf"/>
</dbReference>
<evidence type="ECO:0000259" key="12">
    <source>
        <dbReference type="Pfam" id="PF00365"/>
    </source>
</evidence>
<dbReference type="FunFam" id="3.40.50.460:FF:000002">
    <property type="entry name" value="ATP-dependent 6-phosphofructokinase"/>
    <property type="match status" value="1"/>
</dbReference>
<evidence type="ECO:0000256" key="5">
    <source>
        <dbReference type="ARBA" id="ARBA00022490"/>
    </source>
</evidence>
<dbReference type="PANTHER" id="PTHR13697:SF52">
    <property type="entry name" value="ATP-DEPENDENT 6-PHOSPHOFRUCTOKINASE 3"/>
    <property type="match status" value="1"/>
</dbReference>
<dbReference type="UniPathway" id="UPA00109">
    <property type="reaction ID" value="UER00182"/>
</dbReference>
<dbReference type="GO" id="GO:0005524">
    <property type="term" value="F:ATP binding"/>
    <property type="evidence" value="ECO:0007669"/>
    <property type="project" value="InterPro"/>
</dbReference>
<dbReference type="PRINTS" id="PR00476">
    <property type="entry name" value="PHFRCTKINASE"/>
</dbReference>
<dbReference type="OrthoDB" id="9802503at2"/>
<dbReference type="GO" id="GO:0061621">
    <property type="term" value="P:canonical glycolysis"/>
    <property type="evidence" value="ECO:0007669"/>
    <property type="project" value="TreeGrafter"/>
</dbReference>
<evidence type="ECO:0000256" key="10">
    <source>
        <dbReference type="ARBA" id="ARBA00023152"/>
    </source>
</evidence>
<evidence type="ECO:0000313" key="14">
    <source>
        <dbReference type="Proteomes" id="UP000198412"/>
    </source>
</evidence>
<protein>
    <recommendedName>
        <fullName evidence="4">6-phosphofructokinase</fullName>
        <ecNumber evidence="4">2.7.1.11</ecNumber>
    </recommendedName>
</protein>
<comment type="cofactor">
    <cofactor evidence="1">
        <name>Mg(2+)</name>
        <dbReference type="ChEBI" id="CHEBI:18420"/>
    </cofactor>
</comment>
<evidence type="ECO:0000256" key="3">
    <source>
        <dbReference type="ARBA" id="ARBA00004679"/>
    </source>
</evidence>
<evidence type="ECO:0000256" key="2">
    <source>
        <dbReference type="ARBA" id="ARBA00004496"/>
    </source>
</evidence>
<dbReference type="Gene3D" id="3.40.50.450">
    <property type="match status" value="1"/>
</dbReference>
<dbReference type="Gene3D" id="3.40.50.460">
    <property type="entry name" value="Phosphofructokinase domain"/>
    <property type="match status" value="1"/>
</dbReference>
<keyword evidence="9" id="KW-0460">Magnesium</keyword>
<organism evidence="13 14">
    <name type="scientific">Lutibacter flavus</name>
    <dbReference type="NCBI Taxonomy" id="691689"/>
    <lineage>
        <taxon>Bacteria</taxon>
        <taxon>Pseudomonadati</taxon>
        <taxon>Bacteroidota</taxon>
        <taxon>Flavobacteriia</taxon>
        <taxon>Flavobacteriales</taxon>
        <taxon>Flavobacteriaceae</taxon>
        <taxon>Lutibacter</taxon>
    </lineage>
</organism>
<comment type="pathway">
    <text evidence="3">Carbohydrate degradation; glycolysis; D-glyceraldehyde 3-phosphate and glycerone phosphate from D-glucose: step 3/4.</text>
</comment>
<feature type="domain" description="Phosphofructokinase" evidence="12">
    <location>
        <begin position="4"/>
        <end position="305"/>
    </location>
</feature>
<evidence type="ECO:0000256" key="8">
    <source>
        <dbReference type="ARBA" id="ARBA00022777"/>
    </source>
</evidence>
<dbReference type="GO" id="GO:0003872">
    <property type="term" value="F:6-phosphofructokinase activity"/>
    <property type="evidence" value="ECO:0007669"/>
    <property type="project" value="UniProtKB-EC"/>
</dbReference>
<comment type="similarity">
    <text evidence="11">Belongs to the phosphofructokinase type A (PFKA) family.</text>
</comment>
<keyword evidence="5" id="KW-0963">Cytoplasm</keyword>
<dbReference type="GO" id="GO:0046872">
    <property type="term" value="F:metal ion binding"/>
    <property type="evidence" value="ECO:0007669"/>
    <property type="project" value="UniProtKB-KW"/>
</dbReference>
<proteinExistence type="inferred from homology"/>
<dbReference type="PIRSF" id="PIRSF000532">
    <property type="entry name" value="ATP_PFK_prok"/>
    <property type="match status" value="1"/>
</dbReference>
<keyword evidence="6" id="KW-0808">Transferase</keyword>